<dbReference type="InterPro" id="IPR008937">
    <property type="entry name" value="Ras-like_GEF"/>
</dbReference>
<comment type="caution">
    <text evidence="4">The sequence shown here is derived from an EMBL/GenBank/DDBJ whole genome shotgun (WGS) entry which is preliminary data.</text>
</comment>
<dbReference type="Proteomes" id="UP000828390">
    <property type="component" value="Unassembled WGS sequence"/>
</dbReference>
<protein>
    <recommendedName>
        <fullName evidence="3">Ras-GEF domain-containing protein</fullName>
    </recommendedName>
</protein>
<dbReference type="Gene3D" id="1.10.840.10">
    <property type="entry name" value="Ras guanine-nucleotide exchange factors catalytic domain"/>
    <property type="match status" value="1"/>
</dbReference>
<dbReference type="Pfam" id="PF00617">
    <property type="entry name" value="RasGEF"/>
    <property type="match status" value="1"/>
</dbReference>
<dbReference type="EMBL" id="JAIWYP010000003">
    <property type="protein sequence ID" value="KAH3851906.1"/>
    <property type="molecule type" value="Genomic_DNA"/>
</dbReference>
<dbReference type="GO" id="GO:0007265">
    <property type="term" value="P:Ras protein signal transduction"/>
    <property type="evidence" value="ECO:0007669"/>
    <property type="project" value="TreeGrafter"/>
</dbReference>
<evidence type="ECO:0000256" key="2">
    <source>
        <dbReference type="PROSITE-ProRule" id="PRU00168"/>
    </source>
</evidence>
<dbReference type="GO" id="GO:0005886">
    <property type="term" value="C:plasma membrane"/>
    <property type="evidence" value="ECO:0007669"/>
    <property type="project" value="TreeGrafter"/>
</dbReference>
<dbReference type="GO" id="GO:0005085">
    <property type="term" value="F:guanyl-nucleotide exchange factor activity"/>
    <property type="evidence" value="ECO:0007669"/>
    <property type="project" value="UniProtKB-KW"/>
</dbReference>
<keyword evidence="5" id="KW-1185">Reference proteome</keyword>
<dbReference type="InterPro" id="IPR023578">
    <property type="entry name" value="Ras_GEF_dom_sf"/>
</dbReference>
<dbReference type="PANTHER" id="PTHR23113">
    <property type="entry name" value="GUANINE NUCLEOTIDE EXCHANGE FACTOR"/>
    <property type="match status" value="1"/>
</dbReference>
<dbReference type="PANTHER" id="PTHR23113:SF252">
    <property type="entry name" value="RAS GUANYL-RELEASING PROTEIN 3"/>
    <property type="match status" value="1"/>
</dbReference>
<evidence type="ECO:0000313" key="4">
    <source>
        <dbReference type="EMBL" id="KAH3851906.1"/>
    </source>
</evidence>
<dbReference type="PROSITE" id="PS50009">
    <property type="entry name" value="RASGEF_CAT"/>
    <property type="match status" value="1"/>
</dbReference>
<reference evidence="4" key="1">
    <citation type="journal article" date="2019" name="bioRxiv">
        <title>The Genome of the Zebra Mussel, Dreissena polymorpha: A Resource for Invasive Species Research.</title>
        <authorList>
            <person name="McCartney M.A."/>
            <person name="Auch B."/>
            <person name="Kono T."/>
            <person name="Mallez S."/>
            <person name="Zhang Y."/>
            <person name="Obille A."/>
            <person name="Becker A."/>
            <person name="Abrahante J.E."/>
            <person name="Garbe J."/>
            <person name="Badalamenti J.P."/>
            <person name="Herman A."/>
            <person name="Mangelson H."/>
            <person name="Liachko I."/>
            <person name="Sullivan S."/>
            <person name="Sone E.D."/>
            <person name="Koren S."/>
            <person name="Silverstein K.A.T."/>
            <person name="Beckman K.B."/>
            <person name="Gohl D.M."/>
        </authorList>
    </citation>
    <scope>NUCLEOTIDE SEQUENCE</scope>
    <source>
        <strain evidence="4">Duluth1</strain>
        <tissue evidence="4">Whole animal</tissue>
    </source>
</reference>
<keyword evidence="1 2" id="KW-0344">Guanine-nucleotide releasing factor</keyword>
<evidence type="ECO:0000259" key="3">
    <source>
        <dbReference type="PROSITE" id="PS50009"/>
    </source>
</evidence>
<evidence type="ECO:0000313" key="5">
    <source>
        <dbReference type="Proteomes" id="UP000828390"/>
    </source>
</evidence>
<dbReference type="SUPFAM" id="SSF48366">
    <property type="entry name" value="Ras GEF"/>
    <property type="match status" value="1"/>
</dbReference>
<organism evidence="4 5">
    <name type="scientific">Dreissena polymorpha</name>
    <name type="common">Zebra mussel</name>
    <name type="synonym">Mytilus polymorpha</name>
    <dbReference type="NCBI Taxonomy" id="45954"/>
    <lineage>
        <taxon>Eukaryota</taxon>
        <taxon>Metazoa</taxon>
        <taxon>Spiralia</taxon>
        <taxon>Lophotrochozoa</taxon>
        <taxon>Mollusca</taxon>
        <taxon>Bivalvia</taxon>
        <taxon>Autobranchia</taxon>
        <taxon>Heteroconchia</taxon>
        <taxon>Euheterodonta</taxon>
        <taxon>Imparidentia</taxon>
        <taxon>Neoheterodontei</taxon>
        <taxon>Myida</taxon>
        <taxon>Dreissenoidea</taxon>
        <taxon>Dreissenidae</taxon>
        <taxon>Dreissena</taxon>
    </lineage>
</organism>
<gene>
    <name evidence="4" type="ORF">DPMN_094393</name>
</gene>
<name>A0A9D4L7K1_DREPO</name>
<reference evidence="4" key="2">
    <citation type="submission" date="2020-11" db="EMBL/GenBank/DDBJ databases">
        <authorList>
            <person name="McCartney M.A."/>
            <person name="Auch B."/>
            <person name="Kono T."/>
            <person name="Mallez S."/>
            <person name="Becker A."/>
            <person name="Gohl D.M."/>
            <person name="Silverstein K.A.T."/>
            <person name="Koren S."/>
            <person name="Bechman K.B."/>
            <person name="Herman A."/>
            <person name="Abrahante J.E."/>
            <person name="Garbe J."/>
        </authorList>
    </citation>
    <scope>NUCLEOTIDE SEQUENCE</scope>
    <source>
        <strain evidence="4">Duluth1</strain>
        <tissue evidence="4">Whole animal</tissue>
    </source>
</reference>
<accession>A0A9D4L7K1</accession>
<dbReference type="InterPro" id="IPR001895">
    <property type="entry name" value="RASGEF_cat_dom"/>
</dbReference>
<feature type="domain" description="Ras-GEF" evidence="3">
    <location>
        <begin position="1"/>
        <end position="51"/>
    </location>
</feature>
<sequence length="51" mass="5723">MTASLKDNPKLERSIALFNGLSQWIQCMVLSKTTPQQRADVIVKFCNVAKV</sequence>
<dbReference type="InterPro" id="IPR036964">
    <property type="entry name" value="RASGEF_cat_dom_sf"/>
</dbReference>
<evidence type="ECO:0000256" key="1">
    <source>
        <dbReference type="ARBA" id="ARBA00022658"/>
    </source>
</evidence>
<dbReference type="AlphaFoldDB" id="A0A9D4L7K1"/>
<proteinExistence type="predicted"/>